<feature type="domain" description="RNA polymerase sigma-70 region 2" evidence="6">
    <location>
        <begin position="10"/>
        <end position="71"/>
    </location>
</feature>
<dbReference type="NCBIfam" id="NF007214">
    <property type="entry name" value="PRK09636.1"/>
    <property type="match status" value="1"/>
</dbReference>
<dbReference type="InterPro" id="IPR013325">
    <property type="entry name" value="RNA_pol_sigma_r2"/>
</dbReference>
<evidence type="ECO:0000313" key="9">
    <source>
        <dbReference type="Proteomes" id="UP001631993"/>
    </source>
</evidence>
<evidence type="ECO:0000256" key="4">
    <source>
        <dbReference type="ARBA" id="ARBA00023082"/>
    </source>
</evidence>
<dbReference type="RefSeq" id="WP_365272714.1">
    <property type="nucleotide sequence ID" value="NZ_JBJVMW010000016.1"/>
</dbReference>
<dbReference type="InterPro" id="IPR013324">
    <property type="entry name" value="RNA_pol_sigma_r3/r4-like"/>
</dbReference>
<evidence type="ECO:0000259" key="6">
    <source>
        <dbReference type="Pfam" id="PF04542"/>
    </source>
</evidence>
<comment type="subunit">
    <text evidence="2">Interacts transiently with the RNA polymerase catalytic core formed by RpoA, RpoB, RpoC and RpoZ (2 alpha, 1 beta, 1 beta' and 1 omega subunit) to form the RNA polymerase holoenzyme that can initiate transcription.</text>
</comment>
<dbReference type="Pfam" id="PF08281">
    <property type="entry name" value="Sigma70_r4_2"/>
    <property type="match status" value="1"/>
</dbReference>
<keyword evidence="9" id="KW-1185">Reference proteome</keyword>
<evidence type="ECO:0000256" key="1">
    <source>
        <dbReference type="ARBA" id="ARBA00010641"/>
    </source>
</evidence>
<dbReference type="Gene3D" id="3.10.450.50">
    <property type="match status" value="1"/>
</dbReference>
<feature type="domain" description="RNA polymerase sigma factor 70 region 4 type 2" evidence="7">
    <location>
        <begin position="112"/>
        <end position="162"/>
    </location>
</feature>
<keyword evidence="5" id="KW-0804">Transcription</keyword>
<dbReference type="Proteomes" id="UP001631993">
    <property type="component" value="Unassembled WGS sequence"/>
</dbReference>
<reference evidence="8 9" key="1">
    <citation type="submission" date="2024-12" db="EMBL/GenBank/DDBJ databases">
        <title>Forecasting of Potato common scab and diversities of Pathogenic streptomyces spp. in china.</title>
        <authorList>
            <person name="Handique U."/>
            <person name="Wu J."/>
        </authorList>
    </citation>
    <scope>NUCLEOTIDE SEQUENCE [LARGE SCALE GENOMIC DNA]</scope>
    <source>
        <strain evidence="8 9">ZRIMU1585</strain>
    </source>
</reference>
<evidence type="ECO:0000313" key="8">
    <source>
        <dbReference type="EMBL" id="MFM9651070.1"/>
    </source>
</evidence>
<dbReference type="PANTHER" id="PTHR30173:SF36">
    <property type="entry name" value="ECF RNA POLYMERASE SIGMA FACTOR SIGJ"/>
    <property type="match status" value="1"/>
</dbReference>
<dbReference type="InterPro" id="IPR007627">
    <property type="entry name" value="RNA_pol_sigma70_r2"/>
</dbReference>
<dbReference type="SUPFAM" id="SSF88946">
    <property type="entry name" value="Sigma2 domain of RNA polymerase sigma factors"/>
    <property type="match status" value="1"/>
</dbReference>
<dbReference type="InterPro" id="IPR036388">
    <property type="entry name" value="WH-like_DNA-bd_sf"/>
</dbReference>
<proteinExistence type="inferred from homology"/>
<keyword evidence="3" id="KW-0805">Transcription regulation</keyword>
<dbReference type="SUPFAM" id="SSF88659">
    <property type="entry name" value="Sigma3 and sigma4 domains of RNA polymerase sigma factors"/>
    <property type="match status" value="1"/>
</dbReference>
<comment type="caution">
    <text evidence="8">The sequence shown here is derived from an EMBL/GenBank/DDBJ whole genome shotgun (WGS) entry which is preliminary data.</text>
</comment>
<dbReference type="InterPro" id="IPR013249">
    <property type="entry name" value="RNA_pol_sigma70_r4_t2"/>
</dbReference>
<keyword evidence="4" id="KW-0731">Sigma factor</keyword>
<name>A0ABW9IRH4_STRGJ</name>
<sequence length="293" mass="32162">MTADTLTDVFEEHRSFLLGVAYRMLGRVADAEDVVQDAWLRWAAADRGDVREPRAYLVRVVTRLALDRLARIKARNEAYVGPWLPEPYVTDFGDTVQDTAERAVLADSVSLAVLVVLEALSPLERAVFVLREAFGYPHADIAAVLDRSESAVRQLAGRARRHVDERRPRYDVDPVQRRELTERFLAAATEGDLEGLLDLLAPDARLVGDSGGKSKAPLRVLESADHVGRFLVGVSRKGVPDLSVRVLELNGGPAVLILSGGKPDSVLQLDVADGRIQTVYAVRNPDKLRALTA</sequence>
<protein>
    <submittedName>
        <fullName evidence="8">RNA polymerase sigma-70 factor</fullName>
    </submittedName>
</protein>
<accession>A0ABW9IRH4</accession>
<dbReference type="Pfam" id="PF04542">
    <property type="entry name" value="Sigma70_r2"/>
    <property type="match status" value="1"/>
</dbReference>
<comment type="similarity">
    <text evidence="1">Belongs to the sigma-70 factor family. ECF subfamily.</text>
</comment>
<dbReference type="PANTHER" id="PTHR30173">
    <property type="entry name" value="SIGMA 19 FACTOR"/>
    <property type="match status" value="1"/>
</dbReference>
<dbReference type="InterPro" id="IPR014303">
    <property type="entry name" value="RNA_pol_sigma-70_ECF"/>
</dbReference>
<dbReference type="InterPro" id="IPR032710">
    <property type="entry name" value="NTF2-like_dom_sf"/>
</dbReference>
<dbReference type="NCBIfam" id="TIGR02957">
    <property type="entry name" value="SigX4"/>
    <property type="match status" value="1"/>
</dbReference>
<dbReference type="NCBIfam" id="TIGR02937">
    <property type="entry name" value="sigma70-ECF"/>
    <property type="match status" value="1"/>
</dbReference>
<evidence type="ECO:0000256" key="2">
    <source>
        <dbReference type="ARBA" id="ARBA00011344"/>
    </source>
</evidence>
<gene>
    <name evidence="8" type="ORF">ACKI1S_33580</name>
</gene>
<dbReference type="InterPro" id="IPR052704">
    <property type="entry name" value="ECF_Sigma-70_Domain"/>
</dbReference>
<evidence type="ECO:0000259" key="7">
    <source>
        <dbReference type="Pfam" id="PF08281"/>
    </source>
</evidence>
<organism evidence="8 9">
    <name type="scientific">Streptomyces galilaeus</name>
    <dbReference type="NCBI Taxonomy" id="33899"/>
    <lineage>
        <taxon>Bacteria</taxon>
        <taxon>Bacillati</taxon>
        <taxon>Actinomycetota</taxon>
        <taxon>Actinomycetes</taxon>
        <taxon>Kitasatosporales</taxon>
        <taxon>Streptomycetaceae</taxon>
        <taxon>Streptomyces</taxon>
    </lineage>
</organism>
<dbReference type="Gene3D" id="1.10.1740.10">
    <property type="match status" value="1"/>
</dbReference>
<evidence type="ECO:0000256" key="5">
    <source>
        <dbReference type="ARBA" id="ARBA00023163"/>
    </source>
</evidence>
<dbReference type="SUPFAM" id="SSF54427">
    <property type="entry name" value="NTF2-like"/>
    <property type="match status" value="1"/>
</dbReference>
<dbReference type="EMBL" id="JBJVNE010000019">
    <property type="protein sequence ID" value="MFM9651070.1"/>
    <property type="molecule type" value="Genomic_DNA"/>
</dbReference>
<evidence type="ECO:0000256" key="3">
    <source>
        <dbReference type="ARBA" id="ARBA00023015"/>
    </source>
</evidence>
<dbReference type="Gene3D" id="1.10.10.10">
    <property type="entry name" value="Winged helix-like DNA-binding domain superfamily/Winged helix DNA-binding domain"/>
    <property type="match status" value="1"/>
</dbReference>
<dbReference type="InterPro" id="IPR014284">
    <property type="entry name" value="RNA_pol_sigma-70_dom"/>
</dbReference>